<dbReference type="PANTHER" id="PTHR43544:SF15">
    <property type="entry name" value="CHAIN DEHYDROGENASE (ATSC), PUTATIVE (AFU_ORTHOLOGUE AFUA_3G00180)-RELATED"/>
    <property type="match status" value="1"/>
</dbReference>
<dbReference type="InterPro" id="IPR036291">
    <property type="entry name" value="NAD(P)-bd_dom_sf"/>
</dbReference>
<dbReference type="Pfam" id="PF00106">
    <property type="entry name" value="adh_short"/>
    <property type="match status" value="1"/>
</dbReference>
<accession>A0AAW0FME1</accession>
<evidence type="ECO:0000256" key="1">
    <source>
        <dbReference type="ARBA" id="ARBA00006484"/>
    </source>
</evidence>
<dbReference type="Gene3D" id="3.40.50.720">
    <property type="entry name" value="NAD(P)-binding Rossmann-like Domain"/>
    <property type="match status" value="1"/>
</dbReference>
<dbReference type="CDD" id="cd05325">
    <property type="entry name" value="carb_red_sniffer_like_SDR_c"/>
    <property type="match status" value="1"/>
</dbReference>
<protein>
    <submittedName>
        <fullName evidence="3">Uncharacterized protein</fullName>
    </submittedName>
</protein>
<comment type="similarity">
    <text evidence="1">Belongs to the short-chain dehydrogenases/reductases (SDR) family.</text>
</comment>
<proteinExistence type="inferred from homology"/>
<reference evidence="3 4" key="1">
    <citation type="submission" date="2022-09" db="EMBL/GenBank/DDBJ databases">
        <authorList>
            <person name="Palmer J.M."/>
        </authorList>
    </citation>
    <scope>NUCLEOTIDE SEQUENCE [LARGE SCALE GENOMIC DNA]</scope>
    <source>
        <strain evidence="3 4">DSM 7382</strain>
    </source>
</reference>
<dbReference type="GO" id="GO:0005737">
    <property type="term" value="C:cytoplasm"/>
    <property type="evidence" value="ECO:0007669"/>
    <property type="project" value="TreeGrafter"/>
</dbReference>
<dbReference type="PANTHER" id="PTHR43544">
    <property type="entry name" value="SHORT-CHAIN DEHYDROGENASE/REDUCTASE"/>
    <property type="match status" value="1"/>
</dbReference>
<name>A0AAW0FME1_9APHY</name>
<dbReference type="InterPro" id="IPR002347">
    <property type="entry name" value="SDR_fam"/>
</dbReference>
<dbReference type="InterPro" id="IPR051468">
    <property type="entry name" value="Fungal_SecMetab_SDRs"/>
</dbReference>
<evidence type="ECO:0000313" key="4">
    <source>
        <dbReference type="Proteomes" id="UP001385951"/>
    </source>
</evidence>
<dbReference type="GO" id="GO:0016491">
    <property type="term" value="F:oxidoreductase activity"/>
    <property type="evidence" value="ECO:0007669"/>
    <property type="project" value="TreeGrafter"/>
</dbReference>
<dbReference type="SUPFAM" id="SSF51735">
    <property type="entry name" value="NAD(P)-binding Rossmann-fold domains"/>
    <property type="match status" value="1"/>
</dbReference>
<evidence type="ECO:0000313" key="3">
    <source>
        <dbReference type="EMBL" id="KAK7680210.1"/>
    </source>
</evidence>
<dbReference type="Proteomes" id="UP001385951">
    <property type="component" value="Unassembled WGS sequence"/>
</dbReference>
<dbReference type="AlphaFoldDB" id="A0AAW0FME1"/>
<dbReference type="InterPro" id="IPR020904">
    <property type="entry name" value="Sc_DH/Rdtase_CS"/>
</dbReference>
<gene>
    <name evidence="3" type="ORF">QCA50_016719</name>
</gene>
<organism evidence="3 4">
    <name type="scientific">Cerrena zonata</name>
    <dbReference type="NCBI Taxonomy" id="2478898"/>
    <lineage>
        <taxon>Eukaryota</taxon>
        <taxon>Fungi</taxon>
        <taxon>Dikarya</taxon>
        <taxon>Basidiomycota</taxon>
        <taxon>Agaricomycotina</taxon>
        <taxon>Agaricomycetes</taxon>
        <taxon>Polyporales</taxon>
        <taxon>Cerrenaceae</taxon>
        <taxon>Cerrena</taxon>
    </lineage>
</organism>
<dbReference type="PROSITE" id="PS00061">
    <property type="entry name" value="ADH_SHORT"/>
    <property type="match status" value="1"/>
</dbReference>
<keyword evidence="4" id="KW-1185">Reference proteome</keyword>
<keyword evidence="2" id="KW-0521">NADP</keyword>
<sequence length="272" mass="29803">MVSWVITGSNRGIGLAFVQRLSSDPTNVIFALTRNKANSTALRDLESKKDNVHVLQADITDVPSLRESAKEVEKRTGGTLDVLINNAAQLTVDRGYWSLDMYDGKEDLLDEDCNRFIEVNVLGVIKTINVFLPLLRKAAEQSFAKVITISSAAGDLDFTSKTGMDYFAPYSISKAAVNMVAAKYAATFKDQNMAFISLSPGVVNTISDKPKEVQDAVYGKLIKDFRAGCPDWNGVFMLPDESVAAMLDTISKLTSKDSGAFITHRGDTKDWL</sequence>
<dbReference type="EMBL" id="JASBNA010000051">
    <property type="protein sequence ID" value="KAK7680210.1"/>
    <property type="molecule type" value="Genomic_DNA"/>
</dbReference>
<comment type="caution">
    <text evidence="3">The sequence shown here is derived from an EMBL/GenBank/DDBJ whole genome shotgun (WGS) entry which is preliminary data.</text>
</comment>
<dbReference type="PRINTS" id="PR00081">
    <property type="entry name" value="GDHRDH"/>
</dbReference>
<evidence type="ECO:0000256" key="2">
    <source>
        <dbReference type="ARBA" id="ARBA00022857"/>
    </source>
</evidence>